<organism evidence="2 3">
    <name type="scientific">Nannochloropsis gaditana</name>
    <dbReference type="NCBI Taxonomy" id="72520"/>
    <lineage>
        <taxon>Eukaryota</taxon>
        <taxon>Sar</taxon>
        <taxon>Stramenopiles</taxon>
        <taxon>Ochrophyta</taxon>
        <taxon>Eustigmatophyceae</taxon>
        <taxon>Eustigmatales</taxon>
        <taxon>Monodopsidaceae</taxon>
        <taxon>Nannochloropsis</taxon>
    </lineage>
</organism>
<sequence length="364" mass="41312">MRRHATSVVPAAVNNFSSASLPKAKISLSRLCKDLILRMATMLPVSDRKEIMAQWMAQESSIYTDIATVENQLLRMRLEVETAKASHVSALQEVERLRERITFQTKIKPEDSSHPVLGQLIADMGYKKVYCATINQLADVPIWEKQRILRRERAESIAREKMRQSFPVKLPGIITLYQLADKQYKLLDGQHRLAALKILADSGIISKDNNFCLLEVFTLEKESEARALFLEINSAMPVKLIDLPDGGARPDIKGIIDGAVDNLVSQFPAFFKSSLNPKLPHVNIDNMRDALFQHHIVERHGHKSAVELLKWLQDANENLSTKHDRDWKRIFKGRNPLVIEKAVAKAKKGGFYLGLDNRWLAFEG</sequence>
<accession>W7TKX0</accession>
<evidence type="ECO:0008006" key="4">
    <source>
        <dbReference type="Google" id="ProtNLM"/>
    </source>
</evidence>
<dbReference type="OrthoDB" id="204494at2759"/>
<proteinExistence type="predicted"/>
<evidence type="ECO:0000313" key="3">
    <source>
        <dbReference type="Proteomes" id="UP000019335"/>
    </source>
</evidence>
<protein>
    <recommendedName>
        <fullName evidence="4">ParB/Sulfiredoxin domain-containing protein</fullName>
    </recommendedName>
</protein>
<keyword evidence="1" id="KW-0175">Coiled coil</keyword>
<dbReference type="EMBL" id="AZIL01000609">
    <property type="protein sequence ID" value="EWM26722.1"/>
    <property type="molecule type" value="Genomic_DNA"/>
</dbReference>
<evidence type="ECO:0000256" key="1">
    <source>
        <dbReference type="SAM" id="Coils"/>
    </source>
</evidence>
<dbReference type="AlphaFoldDB" id="W7TKX0"/>
<gene>
    <name evidence="2" type="ORF">Naga_100001g144</name>
</gene>
<name>W7TKX0_9STRA</name>
<comment type="caution">
    <text evidence="2">The sequence shown here is derived from an EMBL/GenBank/DDBJ whole genome shotgun (WGS) entry which is preliminary data.</text>
</comment>
<feature type="coiled-coil region" evidence="1">
    <location>
        <begin position="66"/>
        <end position="100"/>
    </location>
</feature>
<reference evidence="2 3" key="1">
    <citation type="journal article" date="2014" name="Mol. Plant">
        <title>Chromosome Scale Genome Assembly and Transcriptome Profiling of Nannochloropsis gaditana in Nitrogen Depletion.</title>
        <authorList>
            <person name="Corteggiani Carpinelli E."/>
            <person name="Telatin A."/>
            <person name="Vitulo N."/>
            <person name="Forcato C."/>
            <person name="D'Angelo M."/>
            <person name="Schiavon R."/>
            <person name="Vezzi A."/>
            <person name="Giacometti G.M."/>
            <person name="Morosinotto T."/>
            <person name="Valle G."/>
        </authorList>
    </citation>
    <scope>NUCLEOTIDE SEQUENCE [LARGE SCALE GENOMIC DNA]</scope>
    <source>
        <strain evidence="2 3">B-31</strain>
    </source>
</reference>
<dbReference type="Proteomes" id="UP000019335">
    <property type="component" value="Chromosome 8"/>
</dbReference>
<evidence type="ECO:0000313" key="2">
    <source>
        <dbReference type="EMBL" id="EWM26722.1"/>
    </source>
</evidence>
<keyword evidence="3" id="KW-1185">Reference proteome</keyword>